<feature type="compositionally biased region" description="Polar residues" evidence="1">
    <location>
        <begin position="29"/>
        <end position="43"/>
    </location>
</feature>
<feature type="region of interest" description="Disordered" evidence="1">
    <location>
        <begin position="1"/>
        <end position="68"/>
    </location>
</feature>
<dbReference type="AlphaFoldDB" id="A0A0B6YEE1"/>
<feature type="non-terminal residue" evidence="2">
    <location>
        <position position="68"/>
    </location>
</feature>
<gene>
    <name evidence="2" type="primary">ORF23016</name>
</gene>
<feature type="non-terminal residue" evidence="2">
    <location>
        <position position="1"/>
    </location>
</feature>
<name>A0A0B6YEE1_9EUPU</name>
<evidence type="ECO:0000313" key="2">
    <source>
        <dbReference type="EMBL" id="CEK54519.1"/>
    </source>
</evidence>
<protein>
    <submittedName>
        <fullName evidence="2">Uncharacterized protein</fullName>
    </submittedName>
</protein>
<organism evidence="2">
    <name type="scientific">Arion vulgaris</name>
    <dbReference type="NCBI Taxonomy" id="1028688"/>
    <lineage>
        <taxon>Eukaryota</taxon>
        <taxon>Metazoa</taxon>
        <taxon>Spiralia</taxon>
        <taxon>Lophotrochozoa</taxon>
        <taxon>Mollusca</taxon>
        <taxon>Gastropoda</taxon>
        <taxon>Heterobranchia</taxon>
        <taxon>Euthyneura</taxon>
        <taxon>Panpulmonata</taxon>
        <taxon>Eupulmonata</taxon>
        <taxon>Stylommatophora</taxon>
        <taxon>Helicina</taxon>
        <taxon>Arionoidea</taxon>
        <taxon>Arionidae</taxon>
        <taxon>Arion</taxon>
    </lineage>
</organism>
<feature type="compositionally biased region" description="Polar residues" evidence="1">
    <location>
        <begin position="50"/>
        <end position="68"/>
    </location>
</feature>
<feature type="compositionally biased region" description="Polar residues" evidence="1">
    <location>
        <begin position="7"/>
        <end position="22"/>
    </location>
</feature>
<reference evidence="2" key="1">
    <citation type="submission" date="2014-12" db="EMBL/GenBank/DDBJ databases">
        <title>Insight into the proteome of Arion vulgaris.</title>
        <authorList>
            <person name="Aradska J."/>
            <person name="Bulat T."/>
            <person name="Smidak R."/>
            <person name="Sarate P."/>
            <person name="Gangsoo J."/>
            <person name="Sialana F."/>
            <person name="Bilban M."/>
            <person name="Lubec G."/>
        </authorList>
    </citation>
    <scope>NUCLEOTIDE SEQUENCE</scope>
    <source>
        <tissue evidence="2">Skin</tissue>
    </source>
</reference>
<accession>A0A0B6YEE1</accession>
<dbReference type="EMBL" id="HACG01007654">
    <property type="protein sequence ID" value="CEK54519.1"/>
    <property type="molecule type" value="Transcribed_RNA"/>
</dbReference>
<sequence>PGHGHRQTSPLTNSGQVVSQRLSGPRTHTPISGNSNKTGAHSTNSHRHLANNSVKVSTGSSNSAQKLS</sequence>
<evidence type="ECO:0000256" key="1">
    <source>
        <dbReference type="SAM" id="MobiDB-lite"/>
    </source>
</evidence>
<proteinExistence type="predicted"/>